<dbReference type="EMBL" id="JAMKFB020000019">
    <property type="protein sequence ID" value="KAL0166067.1"/>
    <property type="molecule type" value="Genomic_DNA"/>
</dbReference>
<dbReference type="Proteomes" id="UP001529510">
    <property type="component" value="Unassembled WGS sequence"/>
</dbReference>
<protein>
    <submittedName>
        <fullName evidence="2">Uncharacterized protein</fullName>
    </submittedName>
</protein>
<comment type="caution">
    <text evidence="2">The sequence shown here is derived from an EMBL/GenBank/DDBJ whole genome shotgun (WGS) entry which is preliminary data.</text>
</comment>
<evidence type="ECO:0000256" key="1">
    <source>
        <dbReference type="SAM" id="MobiDB-lite"/>
    </source>
</evidence>
<dbReference type="AlphaFoldDB" id="A0ABD0NW49"/>
<evidence type="ECO:0000313" key="3">
    <source>
        <dbReference type="Proteomes" id="UP001529510"/>
    </source>
</evidence>
<name>A0ABD0NW49_CIRMR</name>
<feature type="compositionally biased region" description="Basic and acidic residues" evidence="1">
    <location>
        <begin position="1"/>
        <end position="11"/>
    </location>
</feature>
<sequence length="106" mass="11603">MAAKNNAEETVKNGQGSDDNDNMTTTEYCKRLQQWIWVFMSAPLIPPPHFATPADIAAWYNQMSNPPSSRPAATATSSTAERGPAQPAGSCQSNALRRRSNKFNKC</sequence>
<feature type="region of interest" description="Disordered" evidence="1">
    <location>
        <begin position="1"/>
        <end position="25"/>
    </location>
</feature>
<keyword evidence="3" id="KW-1185">Reference proteome</keyword>
<reference evidence="2 3" key="1">
    <citation type="submission" date="2024-05" db="EMBL/GenBank/DDBJ databases">
        <title>Genome sequencing and assembly of Indian major carp, Cirrhinus mrigala (Hamilton, 1822).</title>
        <authorList>
            <person name="Mohindra V."/>
            <person name="Chowdhury L.M."/>
            <person name="Lal K."/>
            <person name="Jena J.K."/>
        </authorList>
    </citation>
    <scope>NUCLEOTIDE SEQUENCE [LARGE SCALE GENOMIC DNA]</scope>
    <source>
        <strain evidence="2">CM1030</strain>
        <tissue evidence="2">Blood</tissue>
    </source>
</reference>
<proteinExistence type="predicted"/>
<accession>A0ABD0NW49</accession>
<organism evidence="2 3">
    <name type="scientific">Cirrhinus mrigala</name>
    <name type="common">Mrigala</name>
    <dbReference type="NCBI Taxonomy" id="683832"/>
    <lineage>
        <taxon>Eukaryota</taxon>
        <taxon>Metazoa</taxon>
        <taxon>Chordata</taxon>
        <taxon>Craniata</taxon>
        <taxon>Vertebrata</taxon>
        <taxon>Euteleostomi</taxon>
        <taxon>Actinopterygii</taxon>
        <taxon>Neopterygii</taxon>
        <taxon>Teleostei</taxon>
        <taxon>Ostariophysi</taxon>
        <taxon>Cypriniformes</taxon>
        <taxon>Cyprinidae</taxon>
        <taxon>Labeoninae</taxon>
        <taxon>Labeonini</taxon>
        <taxon>Cirrhinus</taxon>
    </lineage>
</organism>
<evidence type="ECO:0000313" key="2">
    <source>
        <dbReference type="EMBL" id="KAL0166067.1"/>
    </source>
</evidence>
<feature type="compositionally biased region" description="Basic residues" evidence="1">
    <location>
        <begin position="96"/>
        <end position="106"/>
    </location>
</feature>
<feature type="compositionally biased region" description="Polar residues" evidence="1">
    <location>
        <begin position="12"/>
        <end position="25"/>
    </location>
</feature>
<feature type="compositionally biased region" description="Low complexity" evidence="1">
    <location>
        <begin position="66"/>
        <end position="80"/>
    </location>
</feature>
<feature type="region of interest" description="Disordered" evidence="1">
    <location>
        <begin position="62"/>
        <end position="106"/>
    </location>
</feature>
<gene>
    <name evidence="2" type="ORF">M9458_037911</name>
</gene>